<proteinExistence type="predicted"/>
<dbReference type="Pfam" id="PF02120">
    <property type="entry name" value="Flg_hook"/>
    <property type="match status" value="1"/>
</dbReference>
<accession>A0ABV8VB57</accession>
<keyword evidence="3" id="KW-0966">Cell projection</keyword>
<keyword evidence="3" id="KW-0969">Cilium</keyword>
<dbReference type="Gene3D" id="3.30.750.140">
    <property type="match status" value="1"/>
</dbReference>
<protein>
    <submittedName>
        <fullName evidence="3">Flagellar hook-length control protein FliK</fullName>
    </submittedName>
</protein>
<evidence type="ECO:0000259" key="2">
    <source>
        <dbReference type="Pfam" id="PF02120"/>
    </source>
</evidence>
<feature type="compositionally biased region" description="Low complexity" evidence="1">
    <location>
        <begin position="164"/>
        <end position="177"/>
    </location>
</feature>
<dbReference type="EMBL" id="JBHSCX010000021">
    <property type="protein sequence ID" value="MFC4364307.1"/>
    <property type="molecule type" value="Genomic_DNA"/>
</dbReference>
<feature type="region of interest" description="Disordered" evidence="1">
    <location>
        <begin position="503"/>
        <end position="522"/>
    </location>
</feature>
<evidence type="ECO:0000313" key="4">
    <source>
        <dbReference type="Proteomes" id="UP001595840"/>
    </source>
</evidence>
<dbReference type="Proteomes" id="UP001595840">
    <property type="component" value="Unassembled WGS sequence"/>
</dbReference>
<organism evidence="3 4">
    <name type="scientific">Simiduia curdlanivorans</name>
    <dbReference type="NCBI Taxonomy" id="1492769"/>
    <lineage>
        <taxon>Bacteria</taxon>
        <taxon>Pseudomonadati</taxon>
        <taxon>Pseudomonadota</taxon>
        <taxon>Gammaproteobacteria</taxon>
        <taxon>Cellvibrionales</taxon>
        <taxon>Cellvibrionaceae</taxon>
        <taxon>Simiduia</taxon>
    </lineage>
</organism>
<gene>
    <name evidence="3" type="ORF">ACFOX3_18505</name>
</gene>
<feature type="domain" description="Flagellar hook-length control protein-like C-terminal" evidence="2">
    <location>
        <begin position="430"/>
        <end position="506"/>
    </location>
</feature>
<dbReference type="InterPro" id="IPR021136">
    <property type="entry name" value="Flagellar_hook_control-like_C"/>
</dbReference>
<feature type="region of interest" description="Disordered" evidence="1">
    <location>
        <begin position="164"/>
        <end position="185"/>
    </location>
</feature>
<dbReference type="InterPro" id="IPR038610">
    <property type="entry name" value="FliK-like_C_sf"/>
</dbReference>
<keyword evidence="4" id="KW-1185">Reference proteome</keyword>
<comment type="caution">
    <text evidence="3">The sequence shown here is derived from an EMBL/GenBank/DDBJ whole genome shotgun (WGS) entry which is preliminary data.</text>
</comment>
<evidence type="ECO:0000256" key="1">
    <source>
        <dbReference type="SAM" id="MobiDB-lite"/>
    </source>
</evidence>
<evidence type="ECO:0000313" key="3">
    <source>
        <dbReference type="EMBL" id="MFC4364307.1"/>
    </source>
</evidence>
<name>A0ABV8VB57_9GAMM</name>
<sequence length="522" mass="55645">MASHIPSNTAPAASSSTSSTASGNIAQSLAAGASLWAKISQIQPINAELRPLAQQTLEKAFALGAHPTSLTGSAELNSAKGLLAAIAQQASSRSKQGSNLSATPGTSQAQNPLGQWAQLLQAKQLFLVQALLRGQSINMITDQALTPNSRVQIQLGPQGLSLVAQQAPADQQQAQPANTSGKLNPLNPSDRNALQALLRQALPAQQSSANAVKALQLLIDQINQNTANKPASAGQKTLLNALQSLTQILPANTSAPALKAAINNSGIFSEAKLNQLHQGANPQAANVDAIKAPAQDSKLQLWQLFALLSDSPQVPSSAAEAAKPNALKASNLAQQLLNLLGISLEKMPQASAEKTQHKQALTEIGKQWLAKITAQQLANLVDEPDSKTLKNLTIELPVRIEQQVTPLQLHFSKHWLEEEQEKQGAASSETDKKRDIVWQVTLSINVETLGTIDARIRYVHERLQCSLWAEQPSTLALIENRASQLVDTIRQKGLAVEPIHCHAGRMPSPSNRLSQPLLDTHA</sequence>
<keyword evidence="3" id="KW-0282">Flagellum</keyword>
<feature type="region of interest" description="Disordered" evidence="1">
    <location>
        <begin position="1"/>
        <end position="20"/>
    </location>
</feature>
<reference evidence="4" key="1">
    <citation type="journal article" date="2019" name="Int. J. Syst. Evol. Microbiol.">
        <title>The Global Catalogue of Microorganisms (GCM) 10K type strain sequencing project: providing services to taxonomists for standard genome sequencing and annotation.</title>
        <authorList>
            <consortium name="The Broad Institute Genomics Platform"/>
            <consortium name="The Broad Institute Genome Sequencing Center for Infectious Disease"/>
            <person name="Wu L."/>
            <person name="Ma J."/>
        </authorList>
    </citation>
    <scope>NUCLEOTIDE SEQUENCE [LARGE SCALE GENOMIC DNA]</scope>
    <source>
        <strain evidence="4">CECT 8570</strain>
    </source>
</reference>
<dbReference type="RefSeq" id="WP_290262309.1">
    <property type="nucleotide sequence ID" value="NZ_JAUFQG010000004.1"/>
</dbReference>